<protein>
    <submittedName>
        <fullName evidence="3">Latent-transforming growth factor beta-binding protein 1</fullName>
    </submittedName>
</protein>
<feature type="signal peptide" evidence="2">
    <location>
        <begin position="1"/>
        <end position="23"/>
    </location>
</feature>
<accession>A0ABQ8LUJ8</accession>
<evidence type="ECO:0000313" key="3">
    <source>
        <dbReference type="EMBL" id="KAI2654304.1"/>
    </source>
</evidence>
<evidence type="ECO:0000313" key="4">
    <source>
        <dbReference type="Proteomes" id="UP000830375"/>
    </source>
</evidence>
<sequence>MAVLMWDIIVSLTILISPALLSADKSGFRKLYVLQPGPSGTDGVHVSSISSLSGASGQPHSYNVELKASFGGQVRTRRMGHQSNPNPSIPIRQDAQPGRHTTSHHMKMSGVNVCGGQCCVGWSKTPGSQRCTKREL</sequence>
<dbReference type="EMBL" id="JACTAM010000017">
    <property type="protein sequence ID" value="KAI2654304.1"/>
    <property type="molecule type" value="Genomic_DNA"/>
</dbReference>
<keyword evidence="2" id="KW-0732">Signal</keyword>
<name>A0ABQ8LUJ8_LABRO</name>
<dbReference type="Proteomes" id="UP000830375">
    <property type="component" value="Unassembled WGS sequence"/>
</dbReference>
<evidence type="ECO:0000256" key="1">
    <source>
        <dbReference type="SAM" id="MobiDB-lite"/>
    </source>
</evidence>
<gene>
    <name evidence="3" type="ORF">H4Q32_010990</name>
</gene>
<comment type="caution">
    <text evidence="3">The sequence shown here is derived from an EMBL/GenBank/DDBJ whole genome shotgun (WGS) entry which is preliminary data.</text>
</comment>
<keyword evidence="4" id="KW-1185">Reference proteome</keyword>
<reference evidence="3 4" key="1">
    <citation type="submission" date="2022-01" db="EMBL/GenBank/DDBJ databases">
        <title>A high-quality chromosome-level genome assembly of rohu carp, Labeo rohita.</title>
        <authorList>
            <person name="Arick M.A. II"/>
            <person name="Hsu C.-Y."/>
            <person name="Magbanua Z."/>
            <person name="Pechanova O."/>
            <person name="Grover C."/>
            <person name="Miller E."/>
            <person name="Thrash A."/>
            <person name="Ezzel L."/>
            <person name="Alam S."/>
            <person name="Benzie J."/>
            <person name="Hamilton M."/>
            <person name="Karsi A."/>
            <person name="Lawrence M.L."/>
            <person name="Peterson D.G."/>
        </authorList>
    </citation>
    <scope>NUCLEOTIDE SEQUENCE [LARGE SCALE GENOMIC DNA]</scope>
    <source>
        <strain evidence="4">BAU-BD-2019</strain>
        <tissue evidence="3">Blood</tissue>
    </source>
</reference>
<proteinExistence type="predicted"/>
<organism evidence="3 4">
    <name type="scientific">Labeo rohita</name>
    <name type="common">Indian major carp</name>
    <name type="synonym">Cyprinus rohita</name>
    <dbReference type="NCBI Taxonomy" id="84645"/>
    <lineage>
        <taxon>Eukaryota</taxon>
        <taxon>Metazoa</taxon>
        <taxon>Chordata</taxon>
        <taxon>Craniata</taxon>
        <taxon>Vertebrata</taxon>
        <taxon>Euteleostomi</taxon>
        <taxon>Actinopterygii</taxon>
        <taxon>Neopterygii</taxon>
        <taxon>Teleostei</taxon>
        <taxon>Ostariophysi</taxon>
        <taxon>Cypriniformes</taxon>
        <taxon>Cyprinidae</taxon>
        <taxon>Labeoninae</taxon>
        <taxon>Labeonini</taxon>
        <taxon>Labeo</taxon>
    </lineage>
</organism>
<feature type="chain" id="PRO_5046579860" evidence="2">
    <location>
        <begin position="24"/>
        <end position="136"/>
    </location>
</feature>
<feature type="region of interest" description="Disordered" evidence="1">
    <location>
        <begin position="77"/>
        <end position="106"/>
    </location>
</feature>
<evidence type="ECO:0000256" key="2">
    <source>
        <dbReference type="SAM" id="SignalP"/>
    </source>
</evidence>